<keyword evidence="2" id="KW-1015">Disulfide bond</keyword>
<evidence type="ECO:0000256" key="1">
    <source>
        <dbReference type="ARBA" id="ARBA00022729"/>
    </source>
</evidence>
<accession>A0A668A4H4</accession>
<evidence type="ECO:0000256" key="3">
    <source>
        <dbReference type="SAM" id="Phobius"/>
    </source>
</evidence>
<dbReference type="SUPFAM" id="SSF48726">
    <property type="entry name" value="Immunoglobulin"/>
    <property type="match status" value="4"/>
</dbReference>
<dbReference type="GO" id="GO:0006955">
    <property type="term" value="P:immune response"/>
    <property type="evidence" value="ECO:0007669"/>
    <property type="project" value="TreeGrafter"/>
</dbReference>
<dbReference type="InterPro" id="IPR007110">
    <property type="entry name" value="Ig-like_dom"/>
</dbReference>
<dbReference type="GO" id="GO:0009897">
    <property type="term" value="C:external side of plasma membrane"/>
    <property type="evidence" value="ECO:0007669"/>
    <property type="project" value="TreeGrafter"/>
</dbReference>
<protein>
    <recommendedName>
        <fullName evidence="4">Ig-like domain-containing protein</fullName>
    </recommendedName>
</protein>
<dbReference type="SMART" id="SM00408">
    <property type="entry name" value="IGc2"/>
    <property type="match status" value="2"/>
</dbReference>
<dbReference type="AlphaFoldDB" id="A0A668A4H4"/>
<dbReference type="InterPro" id="IPR036179">
    <property type="entry name" value="Ig-like_dom_sf"/>
</dbReference>
<reference evidence="5" key="1">
    <citation type="submission" date="2019-06" db="EMBL/GenBank/DDBJ databases">
        <authorList>
            <consortium name="Wellcome Sanger Institute Data Sharing"/>
        </authorList>
    </citation>
    <scope>NUCLEOTIDE SEQUENCE [LARGE SCALE GENOMIC DNA]</scope>
</reference>
<keyword evidence="6" id="KW-1185">Reference proteome</keyword>
<evidence type="ECO:0000313" key="6">
    <source>
        <dbReference type="Proteomes" id="UP000472263"/>
    </source>
</evidence>
<dbReference type="Proteomes" id="UP000472263">
    <property type="component" value="Chromosome 18"/>
</dbReference>
<sequence length="411" mass="45111">MKLKVLISYQRAVEWRAHLYYGCSVSTNWLFTYLSLCLLTLVFLYLPYTAQLFYGESLHLSCEEDSAGWTVKRNTTIETMSECGRNWGKLTASFCRISFTLPSHSGVYWCESREGATSNTVNITITGGDVILQSPVLPVMEGAAVTLNCTTRSPSNLPADFYKDGSLIRTESARQMTIHNVSKSDEGLYHCTISGYGQSATSRLAVAGEPVSLPSTAQLFVRESLDLSCEEDSAGWTVKRNTTTGTMRECGDTWGRLRASSCRISYTKPSDTGVYWCESREGATSNTINITITGGDVILQSPVLPVMEGAAVTLNCTTSDYTSLPADFYKDGSLIRTESTGQMTIHHVSKSDEGLYHCNIFGYEQSPPSRLAVTGPEPPVSMATVQLNQADEGLDDEYDDVIADVTTEHDF</sequence>
<dbReference type="InterPro" id="IPR013783">
    <property type="entry name" value="Ig-like_fold"/>
</dbReference>
<dbReference type="InParanoid" id="A0A668A4H4"/>
<dbReference type="Pfam" id="PF13895">
    <property type="entry name" value="Ig_2"/>
    <property type="match status" value="1"/>
</dbReference>
<feature type="domain" description="Ig-like" evidence="4">
    <location>
        <begin position="128"/>
        <end position="207"/>
    </location>
</feature>
<evidence type="ECO:0000313" key="5">
    <source>
        <dbReference type="Ensembl" id="ENSMMDP00005042759.1"/>
    </source>
</evidence>
<reference evidence="5" key="2">
    <citation type="submission" date="2025-08" db="UniProtKB">
        <authorList>
            <consortium name="Ensembl"/>
        </authorList>
    </citation>
    <scope>IDENTIFICATION</scope>
</reference>
<keyword evidence="3" id="KW-0812">Transmembrane</keyword>
<dbReference type="GeneTree" id="ENSGT00940000163711"/>
<proteinExistence type="predicted"/>
<dbReference type="Ensembl" id="ENSMMDT00005043625.1">
    <property type="protein sequence ID" value="ENSMMDP00005042759.1"/>
    <property type="gene ID" value="ENSMMDG00005019691.1"/>
</dbReference>
<dbReference type="PANTHER" id="PTHR11481:SF64">
    <property type="entry name" value="FC RECEPTOR-LIKE PROTEIN 4"/>
    <property type="match status" value="1"/>
</dbReference>
<dbReference type="PANTHER" id="PTHR11481">
    <property type="entry name" value="IMMUNOGLOBULIN FC RECEPTOR"/>
    <property type="match status" value="1"/>
</dbReference>
<dbReference type="InterPro" id="IPR003598">
    <property type="entry name" value="Ig_sub2"/>
</dbReference>
<evidence type="ECO:0000259" key="4">
    <source>
        <dbReference type="PROSITE" id="PS50835"/>
    </source>
</evidence>
<dbReference type="Gene3D" id="2.60.40.10">
    <property type="entry name" value="Immunoglobulins"/>
    <property type="match status" value="4"/>
</dbReference>
<evidence type="ECO:0000256" key="2">
    <source>
        <dbReference type="ARBA" id="ARBA00023157"/>
    </source>
</evidence>
<keyword evidence="3" id="KW-0472">Membrane</keyword>
<keyword evidence="3" id="KW-1133">Transmembrane helix</keyword>
<dbReference type="GO" id="GO:0007166">
    <property type="term" value="P:cell surface receptor signaling pathway"/>
    <property type="evidence" value="ECO:0007669"/>
    <property type="project" value="TreeGrafter"/>
</dbReference>
<feature type="domain" description="Ig-like" evidence="4">
    <location>
        <begin position="295"/>
        <end position="374"/>
    </location>
</feature>
<keyword evidence="1" id="KW-0732">Signal</keyword>
<dbReference type="SMART" id="SM00409">
    <property type="entry name" value="IG"/>
    <property type="match status" value="4"/>
</dbReference>
<dbReference type="PROSITE" id="PS50835">
    <property type="entry name" value="IG_LIKE"/>
    <property type="match status" value="2"/>
</dbReference>
<organism evidence="5 6">
    <name type="scientific">Myripristis murdjan</name>
    <name type="common">pinecone soldierfish</name>
    <dbReference type="NCBI Taxonomy" id="586833"/>
    <lineage>
        <taxon>Eukaryota</taxon>
        <taxon>Metazoa</taxon>
        <taxon>Chordata</taxon>
        <taxon>Craniata</taxon>
        <taxon>Vertebrata</taxon>
        <taxon>Euteleostomi</taxon>
        <taxon>Actinopterygii</taxon>
        <taxon>Neopterygii</taxon>
        <taxon>Teleostei</taxon>
        <taxon>Neoteleostei</taxon>
        <taxon>Acanthomorphata</taxon>
        <taxon>Holocentriformes</taxon>
        <taxon>Holocentridae</taxon>
        <taxon>Myripristis</taxon>
    </lineage>
</organism>
<feature type="transmembrane region" description="Helical" evidence="3">
    <location>
        <begin position="20"/>
        <end position="46"/>
    </location>
</feature>
<dbReference type="GO" id="GO:0004888">
    <property type="term" value="F:transmembrane signaling receptor activity"/>
    <property type="evidence" value="ECO:0007669"/>
    <property type="project" value="TreeGrafter"/>
</dbReference>
<dbReference type="InterPro" id="IPR050488">
    <property type="entry name" value="Ig_Fc_receptor"/>
</dbReference>
<dbReference type="InterPro" id="IPR003599">
    <property type="entry name" value="Ig_sub"/>
</dbReference>
<reference evidence="5" key="3">
    <citation type="submission" date="2025-09" db="UniProtKB">
        <authorList>
            <consortium name="Ensembl"/>
        </authorList>
    </citation>
    <scope>IDENTIFICATION</scope>
</reference>
<name>A0A668A4H4_9TELE</name>